<accession>W4ES98</accession>
<dbReference type="RefSeq" id="WP_038188037.1">
    <property type="nucleotide sequence ID" value="NZ_ASQA01000034.1"/>
</dbReference>
<feature type="transmembrane region" description="Helical" evidence="1">
    <location>
        <begin position="33"/>
        <end position="50"/>
    </location>
</feature>
<dbReference type="AlphaFoldDB" id="W4ES98"/>
<keyword evidence="1" id="KW-1133">Transmembrane helix</keyword>
<feature type="transmembrane region" description="Helical" evidence="1">
    <location>
        <begin position="57"/>
        <end position="87"/>
    </location>
</feature>
<evidence type="ECO:0000313" key="2">
    <source>
        <dbReference type="EMBL" id="ETT82676.1"/>
    </source>
</evidence>
<dbReference type="EMBL" id="ASQA01000034">
    <property type="protein sequence ID" value="ETT82676.1"/>
    <property type="molecule type" value="Genomic_DNA"/>
</dbReference>
<sequence>MFIIPTIIAFLYELLLAIPILGGAIMIGSGYSALTTALVIHVIVLVLRFVTGHSKVVPILAIILTLLTWIPILGWAIHILIAIAYFIDFFMGLGKSSIQRDL</sequence>
<reference evidence="2 3" key="1">
    <citation type="journal article" date="2014" name="BMC Genomics">
        <title>Genomic comparison of sporeforming bacilli isolated from milk.</title>
        <authorList>
            <person name="Moreno Switt A.I."/>
            <person name="Andrus A.D."/>
            <person name="Ranieri M.L."/>
            <person name="Orsi R.H."/>
            <person name="Ivy R."/>
            <person name="den Bakker H.C."/>
            <person name="Martin N.H."/>
            <person name="Wiedmann M."/>
            <person name="Boor K.J."/>
        </authorList>
    </citation>
    <scope>NUCLEOTIDE SEQUENCE [LARGE SCALE GENOMIC DNA]</scope>
    <source>
        <strain evidence="2 3">FSL R5-213</strain>
    </source>
</reference>
<gene>
    <name evidence="2" type="ORF">C176_16847</name>
</gene>
<protein>
    <submittedName>
        <fullName evidence="2">Uncharacterized protein</fullName>
    </submittedName>
</protein>
<proteinExistence type="predicted"/>
<evidence type="ECO:0000313" key="3">
    <source>
        <dbReference type="Proteomes" id="UP000019062"/>
    </source>
</evidence>
<feature type="transmembrane region" description="Helical" evidence="1">
    <location>
        <begin position="7"/>
        <end position="27"/>
    </location>
</feature>
<evidence type="ECO:0000256" key="1">
    <source>
        <dbReference type="SAM" id="Phobius"/>
    </source>
</evidence>
<name>W4ES98_9BACL</name>
<dbReference type="eggNOG" id="ENOG50331FV">
    <property type="taxonomic scope" value="Bacteria"/>
</dbReference>
<keyword evidence="1" id="KW-0472">Membrane</keyword>
<dbReference type="Proteomes" id="UP000019062">
    <property type="component" value="Unassembled WGS sequence"/>
</dbReference>
<comment type="caution">
    <text evidence="2">The sequence shown here is derived from an EMBL/GenBank/DDBJ whole genome shotgun (WGS) entry which is preliminary data.</text>
</comment>
<keyword evidence="3" id="KW-1185">Reference proteome</keyword>
<keyword evidence="1" id="KW-0812">Transmembrane</keyword>
<organism evidence="2 3">
    <name type="scientific">Viridibacillus arenosi FSL R5-213</name>
    <dbReference type="NCBI Taxonomy" id="1227360"/>
    <lineage>
        <taxon>Bacteria</taxon>
        <taxon>Bacillati</taxon>
        <taxon>Bacillota</taxon>
        <taxon>Bacilli</taxon>
        <taxon>Bacillales</taxon>
        <taxon>Caryophanaceae</taxon>
        <taxon>Viridibacillus</taxon>
    </lineage>
</organism>